<reference evidence="1" key="1">
    <citation type="journal article" date="2019" name="PLoS Negl. Trop. Dis.">
        <title>Revisiting the worldwide diversity of Leptospira species in the environment.</title>
        <authorList>
            <person name="Vincent A.T."/>
            <person name="Schiettekatte O."/>
            <person name="Bourhy P."/>
            <person name="Veyrier F.J."/>
            <person name="Picardeau M."/>
        </authorList>
    </citation>
    <scope>NUCLEOTIDE SEQUENCE [LARGE SCALE GENOMIC DNA]</scope>
    <source>
        <strain evidence="1">201702451</strain>
    </source>
</reference>
<dbReference type="RefSeq" id="WP_135645056.1">
    <property type="nucleotide sequence ID" value="NZ_RQGH01000035.1"/>
</dbReference>
<gene>
    <name evidence="1" type="ORF">EHQ62_17025</name>
</gene>
<proteinExistence type="predicted"/>
<keyword evidence="2" id="KW-1185">Reference proteome</keyword>
<organism evidence="1 2">
    <name type="scientific">Leptospira jelokensis</name>
    <dbReference type="NCBI Taxonomy" id="2484931"/>
    <lineage>
        <taxon>Bacteria</taxon>
        <taxon>Pseudomonadati</taxon>
        <taxon>Spirochaetota</taxon>
        <taxon>Spirochaetia</taxon>
        <taxon>Leptospirales</taxon>
        <taxon>Leptospiraceae</taxon>
        <taxon>Leptospira</taxon>
    </lineage>
</organism>
<dbReference type="EMBL" id="RQGH01000035">
    <property type="protein sequence ID" value="TGL58598.1"/>
    <property type="molecule type" value="Genomic_DNA"/>
</dbReference>
<accession>A0A4Z0ZXY3</accession>
<dbReference type="AlphaFoldDB" id="A0A4Z0ZXY3"/>
<name>A0A4Z0ZXY3_9LEPT</name>
<evidence type="ECO:0000313" key="1">
    <source>
        <dbReference type="EMBL" id="TGL58598.1"/>
    </source>
</evidence>
<dbReference type="Proteomes" id="UP000297567">
    <property type="component" value="Unassembled WGS sequence"/>
</dbReference>
<protein>
    <submittedName>
        <fullName evidence="1">Uncharacterized protein</fullName>
    </submittedName>
</protein>
<comment type="caution">
    <text evidence="1">The sequence shown here is derived from an EMBL/GenBank/DDBJ whole genome shotgun (WGS) entry which is preliminary data.</text>
</comment>
<sequence>MDKINFAKEKINHPNIAKHISESLAKGFVSSDSLMQREPIFNEFGQNIRGEIRRIACLFYLKNHPENELFKVEARTPFGSYKKHDVLFTSGLIATFSQVRSSTTTPPSTNYSRNLIDSQPSLFDEPKAMYNEEDDYLYLQITFGGKSNQRPDFINIWYPTKDNTFKFIGPLIAPVQLDTVDEEFIPSEDEILKIKNVFLTEKKSSNE</sequence>
<evidence type="ECO:0000313" key="2">
    <source>
        <dbReference type="Proteomes" id="UP000297567"/>
    </source>
</evidence>